<dbReference type="Proteomes" id="UP001224781">
    <property type="component" value="Unassembled WGS sequence"/>
</dbReference>
<keyword evidence="3" id="KW-1185">Reference proteome</keyword>
<evidence type="ECO:0000313" key="3">
    <source>
        <dbReference type="Proteomes" id="UP001224781"/>
    </source>
</evidence>
<feature type="coiled-coil region" evidence="1">
    <location>
        <begin position="321"/>
        <end position="348"/>
    </location>
</feature>
<dbReference type="RefSeq" id="WP_306927862.1">
    <property type="nucleotide sequence ID" value="NZ_JAUTBL010000001.1"/>
</dbReference>
<evidence type="ECO:0008006" key="4">
    <source>
        <dbReference type="Google" id="ProtNLM"/>
    </source>
</evidence>
<comment type="caution">
    <text evidence="2">The sequence shown here is derived from an EMBL/GenBank/DDBJ whole genome shotgun (WGS) entry which is preliminary data.</text>
</comment>
<dbReference type="EMBL" id="JAUTBL010000001">
    <property type="protein sequence ID" value="MDQ1183133.1"/>
    <property type="molecule type" value="Genomic_DNA"/>
</dbReference>
<sequence>MVSKTPKETTTKTEPWDGAKPYISKYLAQADKLYSEGKPEYYQGSTVADQSSATKDALSMQEALARSGSAASGLATASNAVNNITSGGAFSSQPNATLSQLQNGLNLGTNPAAASAANLAAGGTGGPGNSTLAAGQNFTNAALGSQQAQAGALASGNNPAMDYLKATASGANVGNNPYLDATVSNQQTKIADQFRNITAPQIDSQAASLGRMGSGAYARQRNNAETTAATAMADVATSMYGNQYNTDKDRQMSAAGQYGNFYNSDQQNQLNANQNLASTSANQQGLRNDAASAANSAYQFDKNLQLQGTSLQSDIYNSGISNQLQNRNQMLNAANSQASNQVAQANTQLNGAGMAGQQYANQYLPTDKLGQVGAQIDTRNQDVLNADIQRHDYQQNQPLSNIANMINLANGGNYSNTTTPVYSNSGSQALGAMTSLLGMLALCDERTKIVFECVGNFPNGIPMYRFAYKDKPEEVFIGPLAHEVEAVLPDAVVEIAGVKHIITDTFMETA</sequence>
<name>A0ABU0UDW6_9HYPH</name>
<proteinExistence type="predicted"/>
<evidence type="ECO:0000313" key="2">
    <source>
        <dbReference type="EMBL" id="MDQ1183133.1"/>
    </source>
</evidence>
<gene>
    <name evidence="2" type="ORF">QE408_000255</name>
</gene>
<organism evidence="2 3">
    <name type="scientific">Agrobacterium larrymoorei</name>
    <dbReference type="NCBI Taxonomy" id="160699"/>
    <lineage>
        <taxon>Bacteria</taxon>
        <taxon>Pseudomonadati</taxon>
        <taxon>Pseudomonadota</taxon>
        <taxon>Alphaproteobacteria</taxon>
        <taxon>Hyphomicrobiales</taxon>
        <taxon>Rhizobiaceae</taxon>
        <taxon>Rhizobium/Agrobacterium group</taxon>
        <taxon>Agrobacterium</taxon>
    </lineage>
</organism>
<reference evidence="2 3" key="1">
    <citation type="submission" date="2023-07" db="EMBL/GenBank/DDBJ databases">
        <title>Functional and genomic diversity of the sorghum phyllosphere microbiome.</title>
        <authorList>
            <person name="Shade A."/>
        </authorList>
    </citation>
    <scope>NUCLEOTIDE SEQUENCE [LARGE SCALE GENOMIC DNA]</scope>
    <source>
        <strain evidence="2 3">SORGH_AS_1126</strain>
    </source>
</reference>
<protein>
    <recommendedName>
        <fullName evidence="4">Tail fiber domain-containing protein</fullName>
    </recommendedName>
</protein>
<evidence type="ECO:0000256" key="1">
    <source>
        <dbReference type="SAM" id="Coils"/>
    </source>
</evidence>
<keyword evidence="1" id="KW-0175">Coiled coil</keyword>
<accession>A0ABU0UDW6</accession>